<accession>A0ABW5FRT0</accession>
<gene>
    <name evidence="2" type="ORF">ACFSXZ_15445</name>
</gene>
<keyword evidence="1" id="KW-0472">Membrane</keyword>
<evidence type="ECO:0000313" key="2">
    <source>
        <dbReference type="EMBL" id="MFD2417720.1"/>
    </source>
</evidence>
<feature type="transmembrane region" description="Helical" evidence="1">
    <location>
        <begin position="55"/>
        <end position="79"/>
    </location>
</feature>
<sequence length="107" mass="11721">MAASLSAPGHRIAQRLKPGGRHRGRPVQPGTSRAFFSGRDLGETLNDGIKVYVKLSIIAFVVGLVLFVVFALIFVLPVFNKTEKLGDQITHFPSSRFPFCQPGLPRC</sequence>
<dbReference type="EMBL" id="JBHUKR010000007">
    <property type="protein sequence ID" value="MFD2417720.1"/>
    <property type="molecule type" value="Genomic_DNA"/>
</dbReference>
<keyword evidence="3" id="KW-1185">Reference proteome</keyword>
<reference evidence="3" key="1">
    <citation type="journal article" date="2019" name="Int. J. Syst. Evol. Microbiol.">
        <title>The Global Catalogue of Microorganisms (GCM) 10K type strain sequencing project: providing services to taxonomists for standard genome sequencing and annotation.</title>
        <authorList>
            <consortium name="The Broad Institute Genomics Platform"/>
            <consortium name="The Broad Institute Genome Sequencing Center for Infectious Disease"/>
            <person name="Wu L."/>
            <person name="Ma J."/>
        </authorList>
    </citation>
    <scope>NUCLEOTIDE SEQUENCE [LARGE SCALE GENOMIC DNA]</scope>
    <source>
        <strain evidence="3">CGMCC 4.7645</strain>
    </source>
</reference>
<name>A0ABW5FRT0_9PSEU</name>
<organism evidence="2 3">
    <name type="scientific">Amycolatopsis pigmentata</name>
    <dbReference type="NCBI Taxonomy" id="450801"/>
    <lineage>
        <taxon>Bacteria</taxon>
        <taxon>Bacillati</taxon>
        <taxon>Actinomycetota</taxon>
        <taxon>Actinomycetes</taxon>
        <taxon>Pseudonocardiales</taxon>
        <taxon>Pseudonocardiaceae</taxon>
        <taxon>Amycolatopsis</taxon>
    </lineage>
</organism>
<protein>
    <submittedName>
        <fullName evidence="2">Uncharacterized protein</fullName>
    </submittedName>
</protein>
<comment type="caution">
    <text evidence="2">The sequence shown here is derived from an EMBL/GenBank/DDBJ whole genome shotgun (WGS) entry which is preliminary data.</text>
</comment>
<dbReference type="RefSeq" id="WP_378265700.1">
    <property type="nucleotide sequence ID" value="NZ_JBHUKR010000007.1"/>
</dbReference>
<proteinExistence type="predicted"/>
<dbReference type="Proteomes" id="UP001597417">
    <property type="component" value="Unassembled WGS sequence"/>
</dbReference>
<evidence type="ECO:0000256" key="1">
    <source>
        <dbReference type="SAM" id="Phobius"/>
    </source>
</evidence>
<keyword evidence="1" id="KW-0812">Transmembrane</keyword>
<keyword evidence="1" id="KW-1133">Transmembrane helix</keyword>
<evidence type="ECO:0000313" key="3">
    <source>
        <dbReference type="Proteomes" id="UP001597417"/>
    </source>
</evidence>